<gene>
    <name evidence="7" type="ORF">GII30_02360</name>
</gene>
<dbReference type="Gene3D" id="1.20.1250.20">
    <property type="entry name" value="MFS general substrate transporter like domains"/>
    <property type="match status" value="1"/>
</dbReference>
<comment type="subcellular location">
    <subcellularLocation>
        <location evidence="1">Cell membrane</location>
        <topology evidence="1">Multi-pass membrane protein</topology>
    </subcellularLocation>
</comment>
<evidence type="ECO:0000256" key="6">
    <source>
        <dbReference type="ARBA" id="ARBA00023136"/>
    </source>
</evidence>
<keyword evidence="6" id="KW-0472">Membrane</keyword>
<dbReference type="GO" id="GO:0022857">
    <property type="term" value="F:transmembrane transporter activity"/>
    <property type="evidence" value="ECO:0007669"/>
    <property type="project" value="InterPro"/>
</dbReference>
<dbReference type="PANTHER" id="PTHR42718:SF46">
    <property type="entry name" value="BLR6921 PROTEIN"/>
    <property type="match status" value="1"/>
</dbReference>
<dbReference type="GO" id="GO:0005886">
    <property type="term" value="C:plasma membrane"/>
    <property type="evidence" value="ECO:0007669"/>
    <property type="project" value="UniProtKB-SubCell"/>
</dbReference>
<accession>A0A857KT56</accession>
<keyword evidence="3" id="KW-1003">Cell membrane</keyword>
<evidence type="ECO:0000256" key="5">
    <source>
        <dbReference type="ARBA" id="ARBA00022989"/>
    </source>
</evidence>
<reference evidence="7" key="1">
    <citation type="journal article" date="2021" name="Nat. Microbiol.">
        <title>Cocultivation of an ultrasmall environmental parasitic bacterium with lytic ability against bacteria associated with wastewater foams.</title>
        <authorList>
            <person name="Batinovic S."/>
            <person name="Rose J.J.A."/>
            <person name="Ratcliffe J."/>
            <person name="Seviour R.J."/>
            <person name="Petrovski S."/>
        </authorList>
    </citation>
    <scope>NUCLEOTIDE SEQUENCE</scope>
    <source>
        <strain evidence="7">CON44</strain>
    </source>
</reference>
<organism evidence="7">
    <name type="scientific">Gordonia amarae</name>
    <dbReference type="NCBI Taxonomy" id="36821"/>
    <lineage>
        <taxon>Bacteria</taxon>
        <taxon>Bacillati</taxon>
        <taxon>Actinomycetota</taxon>
        <taxon>Actinomycetes</taxon>
        <taxon>Mycobacteriales</taxon>
        <taxon>Gordoniaceae</taxon>
        <taxon>Gordonia</taxon>
    </lineage>
</organism>
<dbReference type="InterPro" id="IPR011701">
    <property type="entry name" value="MFS"/>
</dbReference>
<dbReference type="AlphaFoldDB" id="A0A857KT56"/>
<evidence type="ECO:0000313" key="7">
    <source>
        <dbReference type="EMBL" id="QHN38177.1"/>
    </source>
</evidence>
<dbReference type="InterPro" id="IPR020846">
    <property type="entry name" value="MFS_dom"/>
</dbReference>
<evidence type="ECO:0000256" key="3">
    <source>
        <dbReference type="ARBA" id="ARBA00022475"/>
    </source>
</evidence>
<dbReference type="Pfam" id="PF07690">
    <property type="entry name" value="MFS_1"/>
    <property type="match status" value="1"/>
</dbReference>
<sequence>MIRTTPPWTPLAVASAGQFMLVLDVSVVNVALPDIQSGLAMADGTVQWVVTGYALTFAGGLLVGGRLADLWGVRRVFIAGLLLFTAASMVGGLADSAAILIAARAVQGMGAAIASPATLTAITTTYPEGSLRTRAIAVWTAVSLVGGGAGTIVGGLLTDAVSWRAVLLINLPCGAAVIVAARALPSGHRHAPARPDAAGAVLITATLLVLTYAVSSASAASASAVSAVVAAVVLLGVTILYQRASPSPLLPRHLWHNASLVRGNLLVLAVGACFQAPIWLFLTYVMQGSLGLSPAQAGLGFVPLTVVTALVGVWAAPALLRHLAPFTVIGAGAAITAAGLFWPACASPTGFVASILGPSVIIGIGGGLLNTPLSIVATSGVDESDAGAASGLLNTAKQLGGALGLAALTPLTHGYNEFGPAFAALGGVMIAVALTATAIRMKGVDSHARSR</sequence>
<dbReference type="PRINTS" id="PR01036">
    <property type="entry name" value="TCRTETB"/>
</dbReference>
<name>A0A857KT56_9ACTN</name>
<dbReference type="SUPFAM" id="SSF103473">
    <property type="entry name" value="MFS general substrate transporter"/>
    <property type="match status" value="1"/>
</dbReference>
<dbReference type="PROSITE" id="PS50850">
    <property type="entry name" value="MFS"/>
    <property type="match status" value="1"/>
</dbReference>
<evidence type="ECO:0000256" key="1">
    <source>
        <dbReference type="ARBA" id="ARBA00004651"/>
    </source>
</evidence>
<protein>
    <submittedName>
        <fullName evidence="7">MFS transporter</fullName>
    </submittedName>
</protein>
<proteinExistence type="predicted"/>
<evidence type="ECO:0000256" key="4">
    <source>
        <dbReference type="ARBA" id="ARBA00022692"/>
    </source>
</evidence>
<dbReference type="RefSeq" id="WP_005185063.1">
    <property type="nucleotide sequence ID" value="NZ_CP045804.1"/>
</dbReference>
<dbReference type="EMBL" id="CP045810">
    <property type="protein sequence ID" value="QHN38177.1"/>
    <property type="molecule type" value="Genomic_DNA"/>
</dbReference>
<dbReference type="InterPro" id="IPR036259">
    <property type="entry name" value="MFS_trans_sf"/>
</dbReference>
<dbReference type="Gene3D" id="1.20.1720.10">
    <property type="entry name" value="Multidrug resistance protein D"/>
    <property type="match status" value="1"/>
</dbReference>
<keyword evidence="5" id="KW-1133">Transmembrane helix</keyword>
<dbReference type="PANTHER" id="PTHR42718">
    <property type="entry name" value="MAJOR FACILITATOR SUPERFAMILY MULTIDRUG TRANSPORTER MFSC"/>
    <property type="match status" value="1"/>
</dbReference>
<evidence type="ECO:0000256" key="2">
    <source>
        <dbReference type="ARBA" id="ARBA00022448"/>
    </source>
</evidence>
<keyword evidence="2" id="KW-0813">Transport</keyword>
<dbReference type="CDD" id="cd17321">
    <property type="entry name" value="MFS_MMR_MDR_like"/>
    <property type="match status" value="1"/>
</dbReference>
<keyword evidence="4" id="KW-0812">Transmembrane</keyword>